<dbReference type="InterPro" id="IPR045865">
    <property type="entry name" value="ACT-like_dom_sf"/>
</dbReference>
<dbReference type="InterPro" id="IPR018717">
    <property type="entry name" value="DUF2241"/>
</dbReference>
<feature type="domain" description="DUF2241" evidence="1">
    <location>
        <begin position="7"/>
        <end position="79"/>
    </location>
</feature>
<dbReference type="EMBL" id="KN846951">
    <property type="protein sequence ID" value="KIV84993.1"/>
    <property type="molecule type" value="Genomic_DNA"/>
</dbReference>
<name>A0A0D1ZDZ9_9EURO</name>
<evidence type="ECO:0000313" key="3">
    <source>
        <dbReference type="Proteomes" id="UP000053599"/>
    </source>
</evidence>
<dbReference type="GO" id="GO:0006520">
    <property type="term" value="P:amino acid metabolic process"/>
    <property type="evidence" value="ECO:0007669"/>
    <property type="project" value="UniProtKB-ARBA"/>
</dbReference>
<dbReference type="Pfam" id="PF10000">
    <property type="entry name" value="ACT_3"/>
    <property type="match status" value="1"/>
</dbReference>
<dbReference type="Gene3D" id="3.30.2130.10">
    <property type="entry name" value="VC0802-like"/>
    <property type="match status" value="1"/>
</dbReference>
<dbReference type="AlphaFoldDB" id="A0A0D1ZDZ9"/>
<protein>
    <recommendedName>
        <fullName evidence="1">DUF2241 domain-containing protein</fullName>
    </recommendedName>
</protein>
<organism evidence="2 3">
    <name type="scientific">Exophiala sideris</name>
    <dbReference type="NCBI Taxonomy" id="1016849"/>
    <lineage>
        <taxon>Eukaryota</taxon>
        <taxon>Fungi</taxon>
        <taxon>Dikarya</taxon>
        <taxon>Ascomycota</taxon>
        <taxon>Pezizomycotina</taxon>
        <taxon>Eurotiomycetes</taxon>
        <taxon>Chaetothyriomycetidae</taxon>
        <taxon>Chaetothyriales</taxon>
        <taxon>Herpotrichiellaceae</taxon>
        <taxon>Exophiala</taxon>
    </lineage>
</organism>
<proteinExistence type="predicted"/>
<accession>A0A0D1ZDZ9</accession>
<reference evidence="2 3" key="1">
    <citation type="submission" date="2015-01" db="EMBL/GenBank/DDBJ databases">
        <title>The Genome Sequence of Exophiala sideris CBS121828.</title>
        <authorList>
            <consortium name="The Broad Institute Genomics Platform"/>
            <person name="Cuomo C."/>
            <person name="de Hoog S."/>
            <person name="Gorbushina A."/>
            <person name="Stielow B."/>
            <person name="Teixiera M."/>
            <person name="Abouelleil A."/>
            <person name="Chapman S.B."/>
            <person name="Priest M."/>
            <person name="Young S.K."/>
            <person name="Wortman J."/>
            <person name="Nusbaum C."/>
            <person name="Birren B."/>
        </authorList>
    </citation>
    <scope>NUCLEOTIDE SEQUENCE [LARGE SCALE GENOMIC DNA]</scope>
    <source>
        <strain evidence="2 3">CBS 121828</strain>
    </source>
</reference>
<dbReference type="GO" id="GO:0046394">
    <property type="term" value="P:carboxylic acid biosynthetic process"/>
    <property type="evidence" value="ECO:0007669"/>
    <property type="project" value="UniProtKB-ARBA"/>
</dbReference>
<dbReference type="SUPFAM" id="SSF55021">
    <property type="entry name" value="ACT-like"/>
    <property type="match status" value="2"/>
</dbReference>
<evidence type="ECO:0000259" key="1">
    <source>
        <dbReference type="Pfam" id="PF10000"/>
    </source>
</evidence>
<dbReference type="Proteomes" id="UP000053599">
    <property type="component" value="Unassembled WGS sequence"/>
</dbReference>
<dbReference type="HOGENOM" id="CLU_113369_0_0_1"/>
<dbReference type="STRING" id="1016849.A0A0D1ZDZ9"/>
<dbReference type="PANTHER" id="PTHR39199">
    <property type="entry name" value="BLR5128 PROTEIN"/>
    <property type="match status" value="1"/>
</dbReference>
<dbReference type="PANTHER" id="PTHR39199:SF1">
    <property type="entry name" value="BLR5128 PROTEIN"/>
    <property type="match status" value="1"/>
</dbReference>
<dbReference type="OrthoDB" id="10064407at2759"/>
<evidence type="ECO:0000313" key="2">
    <source>
        <dbReference type="EMBL" id="KIV84993.1"/>
    </source>
</evidence>
<sequence>MGTQPIGETSLQNLLSTLTVIIHPATYVFLTLTDSQDVTSLHIPFHDIIMSFREAEGVTLILPLHIAETEVLDYEYRCRMITCNVHSSLEAVGFMAHIATKLAEKGISVNPVSGYYHDHLFVPEDKAEQATEILEGIREQAAAPRST</sequence>
<gene>
    <name evidence="2" type="ORF">PV11_00734</name>
</gene>